<keyword evidence="2" id="KW-1185">Reference proteome</keyword>
<accession>A0A075MQS4</accession>
<sequence length="295" mass="33084">MMTLITQVQKLFARIMRQPIMTLFLFVALLLLLLLKPASIFAQGKIDVTSSPAYFGNLPSALAASDNNNSASADNTWYIGKGTKPDTYVKYAINNLGTNNNQTFIMTIYFKDYNVTGKYWIAPVYIFDAPNKENNIDAGRFPHLVNGTFLLNDETMRVIQGSDIPQQLAQYKDAYGYSLDWLSDFATKSSPRSLSQPSWGKAASLGGIEIWLKSTETLTVPAGTFNTTVITWHKGAAASDSKIWVNKDFPYPIKARVYSEVIHPPAPIWFEFELLEYGKGSLLNRWQSSDYLTLN</sequence>
<dbReference type="EMBL" id="CP007174">
    <property type="protein sequence ID" value="AIF83440.1"/>
    <property type="molecule type" value="Genomic_DNA"/>
</dbReference>
<organism evidence="1 2">
    <name type="scientific">Candidatus Nitrososphaera evergladensis SR1</name>
    <dbReference type="NCBI Taxonomy" id="1459636"/>
    <lineage>
        <taxon>Archaea</taxon>
        <taxon>Nitrososphaerota</taxon>
        <taxon>Nitrososphaeria</taxon>
        <taxon>Nitrososphaerales</taxon>
        <taxon>Nitrososphaeraceae</taxon>
        <taxon>Nitrososphaera</taxon>
    </lineage>
</organism>
<dbReference type="HOGENOM" id="CLU_941990_0_0_2"/>
<name>A0A075MQS4_9ARCH</name>
<dbReference type="Proteomes" id="UP000028194">
    <property type="component" value="Chromosome"/>
</dbReference>
<dbReference type="eggNOG" id="arCOG08733">
    <property type="taxonomic scope" value="Archaea"/>
</dbReference>
<protein>
    <submittedName>
        <fullName evidence="1">Uncharacterized protein</fullName>
    </submittedName>
</protein>
<dbReference type="AlphaFoldDB" id="A0A075MQS4"/>
<evidence type="ECO:0000313" key="2">
    <source>
        <dbReference type="Proteomes" id="UP000028194"/>
    </source>
</evidence>
<gene>
    <name evidence="1" type="ORF">NTE_01372</name>
</gene>
<reference evidence="1 2" key="1">
    <citation type="journal article" date="2014" name="PLoS ONE">
        <title>Genome Sequence of Candidatus Nitrososphaera evergladensis from Group I.1b Enriched from Everglades Soil Reveals Novel Genomic Features of the Ammonia-Oxidizing Archaea.</title>
        <authorList>
            <person name="Zhalnina K.V."/>
            <person name="Dias R."/>
            <person name="Leonard M.T."/>
            <person name="Dorr de Quadros P."/>
            <person name="Camargo F.A."/>
            <person name="Drew J.C."/>
            <person name="Farmerie W.G."/>
            <person name="Daroub S.H."/>
            <person name="Triplett E.W."/>
        </authorList>
    </citation>
    <scope>NUCLEOTIDE SEQUENCE [LARGE SCALE GENOMIC DNA]</scope>
    <source>
        <strain evidence="1 2">SR1</strain>
    </source>
</reference>
<evidence type="ECO:0000313" key="1">
    <source>
        <dbReference type="EMBL" id="AIF83440.1"/>
    </source>
</evidence>
<dbReference type="KEGG" id="nev:NTE_01372"/>
<proteinExistence type="predicted"/>